<feature type="binding site" evidence="12">
    <location>
        <position position="353"/>
    </location>
    <ligand>
        <name>Zn(2+)</name>
        <dbReference type="ChEBI" id="CHEBI:29105"/>
        <label>3</label>
    </ligand>
</feature>
<evidence type="ECO:0000256" key="6">
    <source>
        <dbReference type="ARBA" id="ARBA00022691"/>
    </source>
</evidence>
<evidence type="ECO:0000259" key="17">
    <source>
        <dbReference type="PROSITE" id="PS50868"/>
    </source>
</evidence>
<feature type="domain" description="Chromo" evidence="14">
    <location>
        <begin position="158"/>
        <end position="217"/>
    </location>
</feature>
<dbReference type="EMBL" id="KQ434889">
    <property type="protein sequence ID" value="KZC10249.1"/>
    <property type="molecule type" value="Genomic_DNA"/>
</dbReference>
<keyword evidence="10" id="KW-0539">Nucleus</keyword>
<dbReference type="GO" id="GO:0032259">
    <property type="term" value="P:methylation"/>
    <property type="evidence" value="ECO:0007669"/>
    <property type="project" value="UniProtKB-KW"/>
</dbReference>
<evidence type="ECO:0000259" key="16">
    <source>
        <dbReference type="PROSITE" id="PS50867"/>
    </source>
</evidence>
<dbReference type="Proteomes" id="UP000076502">
    <property type="component" value="Unassembled WGS sequence"/>
</dbReference>
<dbReference type="STRING" id="178035.A0A154PEF3"/>
<dbReference type="PANTHER" id="PTHR46223:SF4">
    <property type="entry name" value="HISTONE-LYSINE N-METHYLTRANSFERASE-RELATED"/>
    <property type="match status" value="1"/>
</dbReference>
<feature type="binding site" evidence="12">
    <location>
        <position position="393"/>
    </location>
    <ligand>
        <name>Zn(2+)</name>
        <dbReference type="ChEBI" id="CHEBI:29105"/>
        <label>3</label>
    </ligand>
</feature>
<dbReference type="InterPro" id="IPR007728">
    <property type="entry name" value="Pre-SET_dom"/>
</dbReference>
<dbReference type="PANTHER" id="PTHR46223">
    <property type="entry name" value="HISTONE-LYSINE N-METHYLTRANSFERASE SUV39H"/>
    <property type="match status" value="1"/>
</dbReference>
<dbReference type="AlphaFoldDB" id="A0A154PEF3"/>
<keyword evidence="4 18" id="KW-0489">Methyltransferase</keyword>
<accession>A0A154PEF3</accession>
<evidence type="ECO:0000256" key="11">
    <source>
        <dbReference type="ARBA" id="ARBA00023328"/>
    </source>
</evidence>
<feature type="binding site" evidence="12">
    <location>
        <position position="387"/>
    </location>
    <ligand>
        <name>Zn(2+)</name>
        <dbReference type="ChEBI" id="CHEBI:29105"/>
        <label>3</label>
    </ligand>
</feature>
<feature type="domain" description="SET" evidence="15">
    <location>
        <begin position="408"/>
        <end position="535"/>
    </location>
</feature>
<dbReference type="CDD" id="cd10542">
    <property type="entry name" value="SET_SUV39H"/>
    <property type="match status" value="1"/>
</dbReference>
<dbReference type="GO" id="GO:0046974">
    <property type="term" value="F:histone H3K9 methyltransferase activity"/>
    <property type="evidence" value="ECO:0007669"/>
    <property type="project" value="InterPro"/>
</dbReference>
<sequence length="598" mass="68661">FSTREKRPASPGNIEPSAKQVKYEQQFNSSATDNSADCKADKCSSSSNENSEEAKCLYSNNALFTQDIEEQIVNENYVKRSSRCSESEDQTGVDNTRLNKLSNNNNVSANDNDSDTKNIQIKYNLENIKLKELKVILKDMKYDKNNGIKVSHPRNDLWEVEEILGKKELDDQSLYLIKWKNWDSDYNTWEPVSNLVNCPEMLEDFEANRLKLLNRFQRVVNFHPNKQDIEQFIKKLIYKGKTLQSITVQHDVFYRAIKNFMKSKRNRSSKTEFIKDGIFCMLIGDLRKKQLASLSLWENEMNSVSNGRPLIKVENVIDLEEAPPDFYYIDDYLPGLGVIIPNDPPIGCECHTCNSKTTCCFGQYGGYCPYTSTYKIRVPPGTPIYECNKRCKCDMNCINRVVQRGTKMKFCIFRTANGRGWGVKTLQSIRKGSFVTQYVGEVITSEEAEKRGKEYDAAGRTYLFDLDYNETEDQCPYTVDAAVYGNVSHFINHSCDPNLAVYAVWIDCLDPNLPKLALFATRDIKMNEEITFDYTCQTSRNGETSIRQDASVKNDLNTSITKEFQEEFQIRPETPESDTSNSKILCKCGARSCRQYLF</sequence>
<dbReference type="PROSITE" id="PS50013">
    <property type="entry name" value="CHROMO_2"/>
    <property type="match status" value="1"/>
</dbReference>
<dbReference type="PROSITE" id="PS00598">
    <property type="entry name" value="CHROMO_1"/>
    <property type="match status" value="1"/>
</dbReference>
<keyword evidence="7 12" id="KW-0479">Metal-binding</keyword>
<dbReference type="GO" id="GO:0000775">
    <property type="term" value="C:chromosome, centromeric region"/>
    <property type="evidence" value="ECO:0007669"/>
    <property type="project" value="UniProtKB-SubCell"/>
</dbReference>
<feature type="non-terminal residue" evidence="18">
    <location>
        <position position="1"/>
    </location>
</feature>
<feature type="compositionally biased region" description="Polar residues" evidence="13">
    <location>
        <begin position="90"/>
        <end position="101"/>
    </location>
</feature>
<dbReference type="InterPro" id="IPR011381">
    <property type="entry name" value="H3-K9_MeTrfase_SUV39H1/2-like"/>
</dbReference>
<reference evidence="18 19" key="1">
    <citation type="submission" date="2015-07" db="EMBL/GenBank/DDBJ databases">
        <title>The genome of Dufourea novaeangliae.</title>
        <authorList>
            <person name="Pan H."/>
            <person name="Kapheim K."/>
        </authorList>
    </citation>
    <scope>NUCLEOTIDE SEQUENCE [LARGE SCALE GENOMIC DNA]</scope>
    <source>
        <strain evidence="18">0120121106</strain>
        <tissue evidence="18">Whole body</tissue>
    </source>
</reference>
<dbReference type="SMART" id="SM00298">
    <property type="entry name" value="CHROMO"/>
    <property type="match status" value="1"/>
</dbReference>
<feature type="domain" description="Pre-SET" evidence="16">
    <location>
        <begin position="346"/>
        <end position="405"/>
    </location>
</feature>
<dbReference type="InterPro" id="IPR001214">
    <property type="entry name" value="SET_dom"/>
</dbReference>
<dbReference type="InterPro" id="IPR046341">
    <property type="entry name" value="SET_dom_sf"/>
</dbReference>
<dbReference type="SUPFAM" id="SSF82199">
    <property type="entry name" value="SET domain"/>
    <property type="match status" value="1"/>
</dbReference>
<feature type="binding site" evidence="12">
    <location>
        <position position="348"/>
    </location>
    <ligand>
        <name>Zn(2+)</name>
        <dbReference type="ChEBI" id="CHEBI:29105"/>
        <label>2</label>
    </ligand>
</feature>
<feature type="region of interest" description="Disordered" evidence="13">
    <location>
        <begin position="80"/>
        <end position="114"/>
    </location>
</feature>
<feature type="compositionally biased region" description="Low complexity" evidence="13">
    <location>
        <begin position="102"/>
        <end position="111"/>
    </location>
</feature>
<dbReference type="InterPro" id="IPR016197">
    <property type="entry name" value="Chromo-like_dom_sf"/>
</dbReference>
<dbReference type="GO" id="GO:0005634">
    <property type="term" value="C:nucleus"/>
    <property type="evidence" value="ECO:0007669"/>
    <property type="project" value="UniProtKB-SubCell"/>
</dbReference>
<evidence type="ECO:0000256" key="8">
    <source>
        <dbReference type="ARBA" id="ARBA00022833"/>
    </source>
</evidence>
<keyword evidence="8 12" id="KW-0862">Zinc</keyword>
<evidence type="ECO:0000256" key="2">
    <source>
        <dbReference type="ARBA" id="ARBA00004584"/>
    </source>
</evidence>
<dbReference type="InterPro" id="IPR050973">
    <property type="entry name" value="H3K9_Histone-Lys_N-MTase"/>
</dbReference>
<evidence type="ECO:0000256" key="1">
    <source>
        <dbReference type="ARBA" id="ARBA00004123"/>
    </source>
</evidence>
<dbReference type="SMART" id="SM00468">
    <property type="entry name" value="PreSET"/>
    <property type="match status" value="1"/>
</dbReference>
<evidence type="ECO:0000256" key="13">
    <source>
        <dbReference type="SAM" id="MobiDB-lite"/>
    </source>
</evidence>
<gene>
    <name evidence="18" type="ORF">WN55_01365</name>
</gene>
<name>A0A154PEF3_DUFNO</name>
<feature type="binding site" evidence="12">
    <location>
        <position position="360"/>
    </location>
    <ligand>
        <name>Zn(2+)</name>
        <dbReference type="ChEBI" id="CHEBI:29105"/>
        <label>2</label>
    </ligand>
</feature>
<dbReference type="Pfam" id="PF00856">
    <property type="entry name" value="SET"/>
    <property type="match status" value="1"/>
</dbReference>
<evidence type="ECO:0000256" key="12">
    <source>
        <dbReference type="PIRSR" id="PIRSR009343-2"/>
    </source>
</evidence>
<organism evidence="18 19">
    <name type="scientific">Dufourea novaeangliae</name>
    <name type="common">Sweat bee</name>
    <dbReference type="NCBI Taxonomy" id="178035"/>
    <lineage>
        <taxon>Eukaryota</taxon>
        <taxon>Metazoa</taxon>
        <taxon>Ecdysozoa</taxon>
        <taxon>Arthropoda</taxon>
        <taxon>Hexapoda</taxon>
        <taxon>Insecta</taxon>
        <taxon>Pterygota</taxon>
        <taxon>Neoptera</taxon>
        <taxon>Endopterygota</taxon>
        <taxon>Hymenoptera</taxon>
        <taxon>Apocrita</taxon>
        <taxon>Aculeata</taxon>
        <taxon>Apoidea</taxon>
        <taxon>Anthophila</taxon>
        <taxon>Halictidae</taxon>
        <taxon>Rophitinae</taxon>
        <taxon>Dufourea</taxon>
    </lineage>
</organism>
<dbReference type="PROSITE" id="PS50868">
    <property type="entry name" value="POST_SET"/>
    <property type="match status" value="1"/>
</dbReference>
<feature type="binding site" evidence="12">
    <location>
        <position position="359"/>
    </location>
    <ligand>
        <name>Zn(2+)</name>
        <dbReference type="ChEBI" id="CHEBI:29105"/>
        <label>1</label>
    </ligand>
</feature>
<feature type="region of interest" description="Disordered" evidence="13">
    <location>
        <begin position="1"/>
        <end position="48"/>
    </location>
</feature>
<feature type="binding site" evidence="12">
    <location>
        <position position="391"/>
    </location>
    <ligand>
        <name>Zn(2+)</name>
        <dbReference type="ChEBI" id="CHEBI:29105"/>
        <label>2</label>
    </ligand>
</feature>
<keyword evidence="9" id="KW-0156">Chromatin regulator</keyword>
<dbReference type="Gene3D" id="2.170.270.10">
    <property type="entry name" value="SET domain"/>
    <property type="match status" value="1"/>
</dbReference>
<evidence type="ECO:0000256" key="7">
    <source>
        <dbReference type="ARBA" id="ARBA00022723"/>
    </source>
</evidence>
<keyword evidence="5 18" id="KW-0808">Transferase</keyword>
<feature type="domain" description="Post-SET" evidence="17">
    <location>
        <begin position="582"/>
        <end position="598"/>
    </location>
</feature>
<dbReference type="OrthoDB" id="1045173at2759"/>
<evidence type="ECO:0000256" key="3">
    <source>
        <dbReference type="ARBA" id="ARBA00022454"/>
    </source>
</evidence>
<evidence type="ECO:0000313" key="18">
    <source>
        <dbReference type="EMBL" id="KZC10249.1"/>
    </source>
</evidence>
<feature type="binding site" evidence="12">
    <location>
        <position position="350"/>
    </location>
    <ligand>
        <name>Zn(2+)</name>
        <dbReference type="ChEBI" id="CHEBI:29105"/>
        <label>1</label>
    </ligand>
</feature>
<protein>
    <submittedName>
        <fullName evidence="18">Histone-lysine N-methyltransferase SUV39H2</fullName>
    </submittedName>
</protein>
<dbReference type="InterPro" id="IPR000953">
    <property type="entry name" value="Chromo/chromo_shadow_dom"/>
</dbReference>
<evidence type="ECO:0000313" key="19">
    <source>
        <dbReference type="Proteomes" id="UP000076502"/>
    </source>
</evidence>
<dbReference type="Gene3D" id="2.40.50.40">
    <property type="match status" value="1"/>
</dbReference>
<dbReference type="InterPro" id="IPR023780">
    <property type="entry name" value="Chromo_domain"/>
</dbReference>
<dbReference type="InterPro" id="IPR023779">
    <property type="entry name" value="Chromodomain_CS"/>
</dbReference>
<dbReference type="SUPFAM" id="SSF54160">
    <property type="entry name" value="Chromo domain-like"/>
    <property type="match status" value="1"/>
</dbReference>
<evidence type="ECO:0000259" key="15">
    <source>
        <dbReference type="PROSITE" id="PS50280"/>
    </source>
</evidence>
<keyword evidence="19" id="KW-1185">Reference proteome</keyword>
<dbReference type="GO" id="GO:0008270">
    <property type="term" value="F:zinc ion binding"/>
    <property type="evidence" value="ECO:0007669"/>
    <property type="project" value="InterPro"/>
</dbReference>
<dbReference type="PROSITE" id="PS50280">
    <property type="entry name" value="SET"/>
    <property type="match status" value="1"/>
</dbReference>
<feature type="non-terminal residue" evidence="18">
    <location>
        <position position="598"/>
    </location>
</feature>
<evidence type="ECO:0000256" key="9">
    <source>
        <dbReference type="ARBA" id="ARBA00022853"/>
    </source>
</evidence>
<feature type="binding site" evidence="12">
    <location>
        <position position="387"/>
    </location>
    <ligand>
        <name>Zn(2+)</name>
        <dbReference type="ChEBI" id="CHEBI:29105"/>
        <label>2</label>
    </ligand>
</feature>
<evidence type="ECO:0000256" key="10">
    <source>
        <dbReference type="ARBA" id="ARBA00023242"/>
    </source>
</evidence>
<proteinExistence type="predicted"/>
<feature type="binding site" evidence="12">
    <location>
        <position position="353"/>
    </location>
    <ligand>
        <name>Zn(2+)</name>
        <dbReference type="ChEBI" id="CHEBI:29105"/>
        <label>1</label>
    </ligand>
</feature>
<comment type="subcellular location">
    <subcellularLocation>
        <location evidence="2">Chromosome</location>
        <location evidence="2">Centromere</location>
    </subcellularLocation>
    <subcellularLocation>
        <location evidence="1">Nucleus</location>
    </subcellularLocation>
</comment>
<evidence type="ECO:0000256" key="5">
    <source>
        <dbReference type="ARBA" id="ARBA00022679"/>
    </source>
</evidence>
<feature type="binding site" evidence="12">
    <location>
        <position position="397"/>
    </location>
    <ligand>
        <name>Zn(2+)</name>
        <dbReference type="ChEBI" id="CHEBI:29105"/>
        <label>3</label>
    </ligand>
</feature>
<evidence type="ECO:0000256" key="4">
    <source>
        <dbReference type="ARBA" id="ARBA00022603"/>
    </source>
</evidence>
<keyword evidence="11" id="KW-0137">Centromere</keyword>
<keyword evidence="3" id="KW-0158">Chromosome</keyword>
<dbReference type="CDD" id="cd00024">
    <property type="entry name" value="CD_CSD"/>
    <property type="match status" value="1"/>
</dbReference>
<feature type="binding site" evidence="12">
    <location>
        <position position="348"/>
    </location>
    <ligand>
        <name>Zn(2+)</name>
        <dbReference type="ChEBI" id="CHEBI:29105"/>
        <label>1</label>
    </ligand>
</feature>
<dbReference type="Pfam" id="PF00385">
    <property type="entry name" value="Chromo"/>
    <property type="match status" value="1"/>
</dbReference>
<dbReference type="PIRSF" id="PIRSF009343">
    <property type="entry name" value="SUV39_SET"/>
    <property type="match status" value="1"/>
</dbReference>
<dbReference type="PROSITE" id="PS50867">
    <property type="entry name" value="PRE_SET"/>
    <property type="match status" value="1"/>
</dbReference>
<feature type="compositionally biased region" description="Polar residues" evidence="13">
    <location>
        <begin position="23"/>
        <end position="35"/>
    </location>
</feature>
<keyword evidence="6" id="KW-0949">S-adenosyl-L-methionine</keyword>
<feature type="binding site" evidence="12">
    <location>
        <position position="495"/>
    </location>
    <ligand>
        <name>Zn(2+)</name>
        <dbReference type="ChEBI" id="CHEBI:29105"/>
        <label>4</label>
    </ligand>
</feature>
<evidence type="ECO:0000259" key="14">
    <source>
        <dbReference type="PROSITE" id="PS50013"/>
    </source>
</evidence>
<dbReference type="Pfam" id="PF05033">
    <property type="entry name" value="Pre-SET"/>
    <property type="match status" value="1"/>
</dbReference>
<dbReference type="SMART" id="SM00317">
    <property type="entry name" value="SET"/>
    <property type="match status" value="1"/>
</dbReference>
<dbReference type="InterPro" id="IPR003616">
    <property type="entry name" value="Post-SET_dom"/>
</dbReference>